<feature type="compositionally biased region" description="Low complexity" evidence="4">
    <location>
        <begin position="102"/>
        <end position="111"/>
    </location>
</feature>
<dbReference type="Gene3D" id="2.30.30.40">
    <property type="entry name" value="SH3 Domains"/>
    <property type="match status" value="3"/>
</dbReference>
<dbReference type="InterPro" id="IPR043539">
    <property type="entry name" value="Grb2-like"/>
</dbReference>
<dbReference type="Pfam" id="PF00018">
    <property type="entry name" value="SH3_1"/>
    <property type="match status" value="1"/>
</dbReference>
<dbReference type="InterPro" id="IPR036028">
    <property type="entry name" value="SH3-like_dom_sf"/>
</dbReference>
<evidence type="ECO:0000256" key="4">
    <source>
        <dbReference type="SAM" id="MobiDB-lite"/>
    </source>
</evidence>
<protein>
    <recommendedName>
        <fullName evidence="5">SH3 domain-containing protein</fullName>
    </recommendedName>
</protein>
<proteinExistence type="predicted"/>
<accession>A0A9P1I4G6</accession>
<sequence>MGIRNIFWKVISGKSPPDNGWVECMQVEHFEPYTPGQLTKNFQATVADEISVTRGTTVKALYRDDQWIYVQLSDGRRGFIPQAYCRLLINSGIGNGHGNQGGRRSQNQNNQKLRGDSATIERRWEKSNLQRFIDSLPVQKEEGEVFKIEEKCSARVLFNFKPQASDDLEVVENEKITILNCSDADWFYCKNSKNAQGFVPANFLKLENGAILEDCVKEKWVNESLLVIESFTARCALDLSVRPGEWIKCQGRASDDWLWVERENKAGFIPNKIVILATDL</sequence>
<dbReference type="OrthoDB" id="9991832at2759"/>
<dbReference type="PANTHER" id="PTHR46037">
    <property type="entry name" value="PROTEIN ENHANCER OF SEVENLESS 2B"/>
    <property type="match status" value="1"/>
</dbReference>
<evidence type="ECO:0000256" key="2">
    <source>
        <dbReference type="ARBA" id="ARBA00022999"/>
    </source>
</evidence>
<keyword evidence="7" id="KW-1185">Reference proteome</keyword>
<keyword evidence="1 3" id="KW-0728">SH3 domain</keyword>
<feature type="domain" description="SH3" evidence="5">
    <location>
        <begin position="149"/>
        <end position="209"/>
    </location>
</feature>
<dbReference type="SMART" id="SM00326">
    <property type="entry name" value="SH3"/>
    <property type="match status" value="3"/>
</dbReference>
<evidence type="ECO:0000256" key="3">
    <source>
        <dbReference type="PROSITE-ProRule" id="PRU00192"/>
    </source>
</evidence>
<keyword evidence="2" id="KW-0727">SH2 domain</keyword>
<dbReference type="PROSITE" id="PS50002">
    <property type="entry name" value="SH3"/>
    <property type="match status" value="3"/>
</dbReference>
<dbReference type="AlphaFoldDB" id="A0A9P1I4G6"/>
<gene>
    <name evidence="6" type="ORF">CAMP_LOCUS2107</name>
</gene>
<dbReference type="InterPro" id="IPR001452">
    <property type="entry name" value="SH3_domain"/>
</dbReference>
<reference evidence="6" key="1">
    <citation type="submission" date="2022-11" db="EMBL/GenBank/DDBJ databases">
        <authorList>
            <person name="Kikuchi T."/>
        </authorList>
    </citation>
    <scope>NUCLEOTIDE SEQUENCE</scope>
    <source>
        <strain evidence="6">PS1010</strain>
    </source>
</reference>
<organism evidence="6 7">
    <name type="scientific">Caenorhabditis angaria</name>
    <dbReference type="NCBI Taxonomy" id="860376"/>
    <lineage>
        <taxon>Eukaryota</taxon>
        <taxon>Metazoa</taxon>
        <taxon>Ecdysozoa</taxon>
        <taxon>Nematoda</taxon>
        <taxon>Chromadorea</taxon>
        <taxon>Rhabditida</taxon>
        <taxon>Rhabditina</taxon>
        <taxon>Rhabditomorpha</taxon>
        <taxon>Rhabditoidea</taxon>
        <taxon>Rhabditidae</taxon>
        <taxon>Peloderinae</taxon>
        <taxon>Caenorhabditis</taxon>
    </lineage>
</organism>
<feature type="domain" description="SH3" evidence="5">
    <location>
        <begin position="220"/>
        <end position="279"/>
    </location>
</feature>
<comment type="caution">
    <text evidence="6">The sequence shown here is derived from an EMBL/GenBank/DDBJ whole genome shotgun (WGS) entry which is preliminary data.</text>
</comment>
<dbReference type="Pfam" id="PF07653">
    <property type="entry name" value="SH3_2"/>
    <property type="match status" value="2"/>
</dbReference>
<dbReference type="Proteomes" id="UP001152747">
    <property type="component" value="Unassembled WGS sequence"/>
</dbReference>
<name>A0A9P1I4G6_9PELO</name>
<feature type="region of interest" description="Disordered" evidence="4">
    <location>
        <begin position="96"/>
        <end position="117"/>
    </location>
</feature>
<dbReference type="EMBL" id="CANHGI010000001">
    <property type="protein sequence ID" value="CAI5439470.1"/>
    <property type="molecule type" value="Genomic_DNA"/>
</dbReference>
<evidence type="ECO:0000313" key="7">
    <source>
        <dbReference type="Proteomes" id="UP001152747"/>
    </source>
</evidence>
<evidence type="ECO:0000313" key="6">
    <source>
        <dbReference type="EMBL" id="CAI5439470.1"/>
    </source>
</evidence>
<evidence type="ECO:0000256" key="1">
    <source>
        <dbReference type="ARBA" id="ARBA00022443"/>
    </source>
</evidence>
<evidence type="ECO:0000259" key="5">
    <source>
        <dbReference type="PROSITE" id="PS50002"/>
    </source>
</evidence>
<dbReference type="CDD" id="cd00174">
    <property type="entry name" value="SH3"/>
    <property type="match status" value="2"/>
</dbReference>
<feature type="domain" description="SH3" evidence="5">
    <location>
        <begin position="31"/>
        <end position="90"/>
    </location>
</feature>
<dbReference type="SUPFAM" id="SSF50044">
    <property type="entry name" value="SH3-domain"/>
    <property type="match status" value="3"/>
</dbReference>